<evidence type="ECO:0000256" key="1">
    <source>
        <dbReference type="SAM" id="MobiDB-lite"/>
    </source>
</evidence>
<sequence length="235" mass="26572">MPQGTQTNGLRSVPGDEHPVPVLVLLPARKLQQNHVPRVPPGRDRRRRRRLPLRSRVSVPVLLVRPGEKVPTPAVRGLPAGNDPRLRKRSTVRSGKVLGLPQVLQERPEAGRRSQAQGAPGQVQVDRGLPRAGAADQRNARGRRKLKVVTLEATAAQRVGKRRRYRGGRTVRPGWRQAARGTSRRAAGWWALVWRWRIFPALCVRTQEVRLYRQPHRGRDEPPVGKRPPADRFLR</sequence>
<dbReference type="EMBL" id="HBUE01078158">
    <property type="protein sequence ID" value="CAG6476269.1"/>
    <property type="molecule type" value="Transcribed_RNA"/>
</dbReference>
<feature type="region of interest" description="Disordered" evidence="1">
    <location>
        <begin position="33"/>
        <end position="53"/>
    </location>
</feature>
<dbReference type="AlphaFoldDB" id="A0A8D8FKN4"/>
<evidence type="ECO:0000313" key="2">
    <source>
        <dbReference type="EMBL" id="CAG6476277.1"/>
    </source>
</evidence>
<proteinExistence type="predicted"/>
<feature type="region of interest" description="Disordered" evidence="1">
    <location>
        <begin position="216"/>
        <end position="235"/>
    </location>
</feature>
<feature type="compositionally biased region" description="Basic residues" evidence="1">
    <location>
        <begin position="44"/>
        <end position="53"/>
    </location>
</feature>
<dbReference type="EMBL" id="HBUE01078164">
    <property type="protein sequence ID" value="CAG6476277.1"/>
    <property type="molecule type" value="Transcribed_RNA"/>
</dbReference>
<feature type="region of interest" description="Disordered" evidence="1">
    <location>
        <begin position="69"/>
        <end position="144"/>
    </location>
</feature>
<dbReference type="EMBL" id="HBUE01078159">
    <property type="protein sequence ID" value="CAG6476272.1"/>
    <property type="molecule type" value="Transcribed_RNA"/>
</dbReference>
<protein>
    <submittedName>
        <fullName evidence="2">(northern house mosquito) hypothetical protein</fullName>
    </submittedName>
</protein>
<reference evidence="2" key="1">
    <citation type="submission" date="2021-05" db="EMBL/GenBank/DDBJ databases">
        <authorList>
            <person name="Alioto T."/>
            <person name="Alioto T."/>
            <person name="Gomez Garrido J."/>
        </authorList>
    </citation>
    <scope>NUCLEOTIDE SEQUENCE</scope>
</reference>
<accession>A0A8D8FKN4</accession>
<name>A0A8D8FKN4_CULPI</name>
<organism evidence="2">
    <name type="scientific">Culex pipiens</name>
    <name type="common">House mosquito</name>
    <dbReference type="NCBI Taxonomy" id="7175"/>
    <lineage>
        <taxon>Eukaryota</taxon>
        <taxon>Metazoa</taxon>
        <taxon>Ecdysozoa</taxon>
        <taxon>Arthropoda</taxon>
        <taxon>Hexapoda</taxon>
        <taxon>Insecta</taxon>
        <taxon>Pterygota</taxon>
        <taxon>Neoptera</taxon>
        <taxon>Endopterygota</taxon>
        <taxon>Diptera</taxon>
        <taxon>Nematocera</taxon>
        <taxon>Culicoidea</taxon>
        <taxon>Culicidae</taxon>
        <taxon>Culicinae</taxon>
        <taxon>Culicini</taxon>
        <taxon>Culex</taxon>
        <taxon>Culex</taxon>
    </lineage>
</organism>